<comment type="caution">
    <text evidence="3">The sequence shown here is derived from an EMBL/GenBank/DDBJ whole genome shotgun (WGS) entry which is preliminary data.</text>
</comment>
<accession>A0A8B6EHE2</accession>
<dbReference type="GO" id="GO:0005615">
    <property type="term" value="C:extracellular space"/>
    <property type="evidence" value="ECO:0007669"/>
    <property type="project" value="TreeGrafter"/>
</dbReference>
<dbReference type="AlphaFoldDB" id="A0A8B6EHE2"/>
<dbReference type="InterPro" id="IPR020837">
    <property type="entry name" value="Fibrinogen_CS"/>
</dbReference>
<evidence type="ECO:0000259" key="2">
    <source>
        <dbReference type="PROSITE" id="PS51406"/>
    </source>
</evidence>
<dbReference type="SUPFAM" id="SSF56496">
    <property type="entry name" value="Fibrinogen C-terminal domain-like"/>
    <property type="match status" value="1"/>
</dbReference>
<dbReference type="Proteomes" id="UP000596742">
    <property type="component" value="Unassembled WGS sequence"/>
</dbReference>
<dbReference type="InterPro" id="IPR050373">
    <property type="entry name" value="Fibrinogen_C-term_domain"/>
</dbReference>
<dbReference type="NCBIfam" id="NF040941">
    <property type="entry name" value="GGGWT_bact"/>
    <property type="match status" value="1"/>
</dbReference>
<sequence>MLAPSVDIYSMANVVKKNVLRRIRNISLLQCVKECVMTSKCIAINYRKNWKSFAGVCADHNCATGNKGFTCIPAYLYSPRDCTGIPPRCGSGVYKIHPTPSIEFDVYCEMDTEDGGWTVIQRRLDGSTNFYRGWTAYEEGFGNFTHNFWLGNAKIHKIVTTGNYQLRVDLEDFEGNTAWTKYTKFNIGDATTNYKLKVSGYFENSTAGDSLTYHNGGMFSTYDRDNDIFFLICAVRYEGAWWYQRCHQSNLNGAYLSGGKSSFADGVIWKTWKGHYYSLKSTKLMIKKL</sequence>
<dbReference type="SMART" id="SM00186">
    <property type="entry name" value="FBG"/>
    <property type="match status" value="1"/>
</dbReference>
<dbReference type="PROSITE" id="PS00514">
    <property type="entry name" value="FIBRINOGEN_C_1"/>
    <property type="match status" value="1"/>
</dbReference>
<evidence type="ECO:0000313" key="4">
    <source>
        <dbReference type="Proteomes" id="UP000596742"/>
    </source>
</evidence>
<protein>
    <recommendedName>
        <fullName evidence="2">Fibrinogen C-terminal domain-containing protein</fullName>
    </recommendedName>
</protein>
<dbReference type="CDD" id="cd00087">
    <property type="entry name" value="FReD"/>
    <property type="match status" value="1"/>
</dbReference>
<organism evidence="3 4">
    <name type="scientific">Mytilus galloprovincialis</name>
    <name type="common">Mediterranean mussel</name>
    <dbReference type="NCBI Taxonomy" id="29158"/>
    <lineage>
        <taxon>Eukaryota</taxon>
        <taxon>Metazoa</taxon>
        <taxon>Spiralia</taxon>
        <taxon>Lophotrochozoa</taxon>
        <taxon>Mollusca</taxon>
        <taxon>Bivalvia</taxon>
        <taxon>Autobranchia</taxon>
        <taxon>Pteriomorphia</taxon>
        <taxon>Mytilida</taxon>
        <taxon>Mytiloidea</taxon>
        <taxon>Mytilidae</taxon>
        <taxon>Mytilinae</taxon>
        <taxon>Mytilus</taxon>
    </lineage>
</organism>
<keyword evidence="1" id="KW-1015">Disulfide bond</keyword>
<evidence type="ECO:0000256" key="1">
    <source>
        <dbReference type="ARBA" id="ARBA00023157"/>
    </source>
</evidence>
<dbReference type="InterPro" id="IPR036056">
    <property type="entry name" value="Fibrinogen-like_C"/>
</dbReference>
<reference evidence="3" key="1">
    <citation type="submission" date="2018-11" db="EMBL/GenBank/DDBJ databases">
        <authorList>
            <person name="Alioto T."/>
            <person name="Alioto T."/>
        </authorList>
    </citation>
    <scope>NUCLEOTIDE SEQUENCE</scope>
</reference>
<dbReference type="OrthoDB" id="6273946at2759"/>
<evidence type="ECO:0000313" key="3">
    <source>
        <dbReference type="EMBL" id="VDI34154.1"/>
    </source>
</evidence>
<dbReference type="Pfam" id="PF00147">
    <property type="entry name" value="Fibrinogen_C"/>
    <property type="match status" value="1"/>
</dbReference>
<dbReference type="PANTHER" id="PTHR19143:SF458">
    <property type="entry name" value="FIBRINOGEN C-TERMINAL DOMAIN-CONTAINING PROTEIN-RELATED"/>
    <property type="match status" value="1"/>
</dbReference>
<feature type="domain" description="Fibrinogen C-terminal" evidence="2">
    <location>
        <begin position="73"/>
        <end position="289"/>
    </location>
</feature>
<gene>
    <name evidence="3" type="ORF">MGAL_10B015447</name>
</gene>
<proteinExistence type="predicted"/>
<dbReference type="Gene3D" id="3.90.215.10">
    <property type="entry name" value="Gamma Fibrinogen, chain A, domain 1"/>
    <property type="match status" value="1"/>
</dbReference>
<dbReference type="FunFam" id="3.90.215.10:FF:000001">
    <property type="entry name" value="Tenascin isoform 1"/>
    <property type="match status" value="1"/>
</dbReference>
<dbReference type="PANTHER" id="PTHR19143">
    <property type="entry name" value="FIBRINOGEN/TENASCIN/ANGIOPOEITIN"/>
    <property type="match status" value="1"/>
</dbReference>
<dbReference type="EMBL" id="UYJE01005120">
    <property type="protein sequence ID" value="VDI34154.1"/>
    <property type="molecule type" value="Genomic_DNA"/>
</dbReference>
<keyword evidence="4" id="KW-1185">Reference proteome</keyword>
<dbReference type="InterPro" id="IPR014716">
    <property type="entry name" value="Fibrinogen_a/b/g_C_1"/>
</dbReference>
<dbReference type="InterPro" id="IPR002181">
    <property type="entry name" value="Fibrinogen_a/b/g_C_dom"/>
</dbReference>
<name>A0A8B6EHE2_MYTGA</name>
<dbReference type="PROSITE" id="PS51406">
    <property type="entry name" value="FIBRINOGEN_C_2"/>
    <property type="match status" value="1"/>
</dbReference>